<organism evidence="3 4">
    <name type="scientific">Citrobacter youngae</name>
    <dbReference type="NCBI Taxonomy" id="133448"/>
    <lineage>
        <taxon>Bacteria</taxon>
        <taxon>Pseudomonadati</taxon>
        <taxon>Pseudomonadota</taxon>
        <taxon>Gammaproteobacteria</taxon>
        <taxon>Enterobacterales</taxon>
        <taxon>Enterobacteriaceae</taxon>
        <taxon>Citrobacter</taxon>
        <taxon>Citrobacter freundii complex</taxon>
    </lineage>
</organism>
<proteinExistence type="predicted"/>
<dbReference type="PANTHER" id="PTHR22642">
    <property type="entry name" value="IMIDAZOLONEPROPIONASE"/>
    <property type="match status" value="1"/>
</dbReference>
<dbReference type="SUPFAM" id="SSF51338">
    <property type="entry name" value="Composite domain of metallo-dependent hydrolases"/>
    <property type="match status" value="1"/>
</dbReference>
<evidence type="ECO:0000259" key="2">
    <source>
        <dbReference type="Pfam" id="PF07969"/>
    </source>
</evidence>
<reference evidence="3 4" key="1">
    <citation type="submission" date="2018-06" db="EMBL/GenBank/DDBJ databases">
        <authorList>
            <consortium name="Pathogen Informatics"/>
            <person name="Doyle S."/>
        </authorList>
    </citation>
    <scope>NUCLEOTIDE SEQUENCE [LARGE SCALE GENOMIC DNA]</scope>
    <source>
        <strain evidence="3 4">NCTC8782</strain>
    </source>
</reference>
<dbReference type="EMBL" id="UIGT01000001">
    <property type="protein sequence ID" value="SUX80953.1"/>
    <property type="molecule type" value="Genomic_DNA"/>
</dbReference>
<keyword evidence="3" id="KW-0378">Hydrolase</keyword>
<dbReference type="Pfam" id="PF07969">
    <property type="entry name" value="Amidohydro_3"/>
    <property type="match status" value="1"/>
</dbReference>
<dbReference type="GO" id="GO:0016810">
    <property type="term" value="F:hydrolase activity, acting on carbon-nitrogen (but not peptide) bonds"/>
    <property type="evidence" value="ECO:0007669"/>
    <property type="project" value="InterPro"/>
</dbReference>
<name>A0A9Q7ZSC6_9ENTR</name>
<dbReference type="AlphaFoldDB" id="A0A9Q7ZSC6"/>
<feature type="chain" id="PRO_5040143549" evidence="1">
    <location>
        <begin position="35"/>
        <end position="136"/>
    </location>
</feature>
<dbReference type="PANTHER" id="PTHR22642:SF21">
    <property type="entry name" value="PERIPLASMIC PROTEIN"/>
    <property type="match status" value="1"/>
</dbReference>
<comment type="caution">
    <text evidence="3">The sequence shown here is derived from an EMBL/GenBank/DDBJ whole genome shotgun (WGS) entry which is preliminary data.</text>
</comment>
<evidence type="ECO:0000256" key="1">
    <source>
        <dbReference type="SAM" id="SignalP"/>
    </source>
</evidence>
<dbReference type="InterPro" id="IPR013108">
    <property type="entry name" value="Amidohydro_3"/>
</dbReference>
<dbReference type="Gene3D" id="2.30.40.10">
    <property type="entry name" value="Urease, subunit C, domain 1"/>
    <property type="match status" value="1"/>
</dbReference>
<feature type="signal peptide" evidence="1">
    <location>
        <begin position="1"/>
        <end position="34"/>
    </location>
</feature>
<dbReference type="EC" id="3.5.1.91" evidence="3"/>
<gene>
    <name evidence="3" type="primary">nfdA_2</name>
    <name evidence="3" type="ORF">NCTC8782_03567</name>
</gene>
<sequence>MMSKMGLCFKTPPPAMRNMALAVMLMGTSSLASAQDKADVVLYNDQLITMDEQQPNAQALAVKGQHIIAVGNNEEIKKWSGQNTREINLAGKTVIPGLIDTHLHGIRGGRTFLFETYWFDAKTIPDALHKLSQSAE</sequence>
<evidence type="ECO:0000313" key="4">
    <source>
        <dbReference type="Proteomes" id="UP000255286"/>
    </source>
</evidence>
<feature type="domain" description="Amidohydrolase 3" evidence="2">
    <location>
        <begin position="85"/>
        <end position="135"/>
    </location>
</feature>
<keyword evidence="1" id="KW-0732">Signal</keyword>
<dbReference type="InterPro" id="IPR011059">
    <property type="entry name" value="Metal-dep_hydrolase_composite"/>
</dbReference>
<protein>
    <submittedName>
        <fullName evidence="3">N-substituted formamide deformylase</fullName>
        <ecNumber evidence="3">3.5.1.91</ecNumber>
    </submittedName>
</protein>
<evidence type="ECO:0000313" key="3">
    <source>
        <dbReference type="EMBL" id="SUX80953.1"/>
    </source>
</evidence>
<dbReference type="Proteomes" id="UP000255286">
    <property type="component" value="Unassembled WGS sequence"/>
</dbReference>
<accession>A0A9Q7ZSC6</accession>